<proteinExistence type="inferred from homology"/>
<evidence type="ECO:0000313" key="21">
    <source>
        <dbReference type="Proteomes" id="UP000266273"/>
    </source>
</evidence>
<evidence type="ECO:0000256" key="1">
    <source>
        <dbReference type="ARBA" id="ARBA00001946"/>
    </source>
</evidence>
<dbReference type="EC" id="2.7.8.26" evidence="5 19"/>
<evidence type="ECO:0000256" key="11">
    <source>
        <dbReference type="ARBA" id="ARBA00022842"/>
    </source>
</evidence>
<dbReference type="EMBL" id="QXDF01000005">
    <property type="protein sequence ID" value="RIA45468.1"/>
    <property type="molecule type" value="Genomic_DNA"/>
</dbReference>
<gene>
    <name evidence="19" type="primary">cobS</name>
    <name evidence="20" type="ORF">BXY53_2755</name>
</gene>
<evidence type="ECO:0000256" key="8">
    <source>
        <dbReference type="ARBA" id="ARBA00022573"/>
    </source>
</evidence>
<keyword evidence="10 19" id="KW-0812">Transmembrane</keyword>
<evidence type="ECO:0000256" key="13">
    <source>
        <dbReference type="ARBA" id="ARBA00023136"/>
    </source>
</evidence>
<feature type="transmembrane region" description="Helical" evidence="19">
    <location>
        <begin position="114"/>
        <end position="133"/>
    </location>
</feature>
<evidence type="ECO:0000256" key="14">
    <source>
        <dbReference type="ARBA" id="ARBA00025228"/>
    </source>
</evidence>
<comment type="function">
    <text evidence="14 19">Joins adenosylcobinamide-GDP and alpha-ribazole to generate adenosylcobalamin (Ado-cobalamin). Also synthesizes adenosylcobalamin 5'-phosphate from adenosylcobinamide-GDP and alpha-ribazole 5'-phosphate.</text>
</comment>
<evidence type="ECO:0000256" key="15">
    <source>
        <dbReference type="ARBA" id="ARBA00032605"/>
    </source>
</evidence>
<dbReference type="AlphaFoldDB" id="A0A397P985"/>
<evidence type="ECO:0000256" key="17">
    <source>
        <dbReference type="ARBA" id="ARBA00048623"/>
    </source>
</evidence>
<dbReference type="RefSeq" id="WP_119062570.1">
    <property type="nucleotide sequence ID" value="NZ_QXDF01000005.1"/>
</dbReference>
<evidence type="ECO:0000256" key="7">
    <source>
        <dbReference type="ARBA" id="ARBA00022475"/>
    </source>
</evidence>
<keyword evidence="8 19" id="KW-0169">Cobalamin biosynthesis</keyword>
<comment type="catalytic activity">
    <reaction evidence="17 19">
        <text>alpha-ribazole + adenosylcob(III)inamide-GDP = adenosylcob(III)alamin + GMP + H(+)</text>
        <dbReference type="Rhea" id="RHEA:16049"/>
        <dbReference type="ChEBI" id="CHEBI:10329"/>
        <dbReference type="ChEBI" id="CHEBI:15378"/>
        <dbReference type="ChEBI" id="CHEBI:18408"/>
        <dbReference type="ChEBI" id="CHEBI:58115"/>
        <dbReference type="ChEBI" id="CHEBI:60487"/>
        <dbReference type="EC" id="2.7.8.26"/>
    </reaction>
</comment>
<dbReference type="HAMAP" id="MF_00719">
    <property type="entry name" value="CobS"/>
    <property type="match status" value="1"/>
</dbReference>
<feature type="transmembrane region" description="Helical" evidence="19">
    <location>
        <begin position="36"/>
        <end position="55"/>
    </location>
</feature>
<protein>
    <recommendedName>
        <fullName evidence="6 19">Adenosylcobinamide-GDP ribazoletransferase</fullName>
        <ecNumber evidence="5 19">2.7.8.26</ecNumber>
    </recommendedName>
    <alternativeName>
        <fullName evidence="16 19">Cobalamin synthase</fullName>
    </alternativeName>
    <alternativeName>
        <fullName evidence="15 19">Cobalamin-5'-phosphate synthase</fullName>
    </alternativeName>
</protein>
<evidence type="ECO:0000256" key="12">
    <source>
        <dbReference type="ARBA" id="ARBA00022989"/>
    </source>
</evidence>
<keyword evidence="13 19" id="KW-0472">Membrane</keyword>
<dbReference type="GO" id="GO:0051073">
    <property type="term" value="F:adenosylcobinamide-GDP ribazoletransferase activity"/>
    <property type="evidence" value="ECO:0007669"/>
    <property type="project" value="UniProtKB-UniRule"/>
</dbReference>
<evidence type="ECO:0000256" key="4">
    <source>
        <dbReference type="ARBA" id="ARBA00010561"/>
    </source>
</evidence>
<comment type="subcellular location">
    <subcellularLocation>
        <location evidence="2 19">Cell membrane</location>
        <topology evidence="2 19">Multi-pass membrane protein</topology>
    </subcellularLocation>
</comment>
<comment type="catalytic activity">
    <reaction evidence="18 19">
        <text>alpha-ribazole 5'-phosphate + adenosylcob(III)inamide-GDP = adenosylcob(III)alamin 5'-phosphate + GMP + H(+)</text>
        <dbReference type="Rhea" id="RHEA:23560"/>
        <dbReference type="ChEBI" id="CHEBI:15378"/>
        <dbReference type="ChEBI" id="CHEBI:57918"/>
        <dbReference type="ChEBI" id="CHEBI:58115"/>
        <dbReference type="ChEBI" id="CHEBI:60487"/>
        <dbReference type="ChEBI" id="CHEBI:60493"/>
        <dbReference type="EC" id="2.7.8.26"/>
    </reaction>
</comment>
<evidence type="ECO:0000313" key="20">
    <source>
        <dbReference type="EMBL" id="RIA45468.1"/>
    </source>
</evidence>
<dbReference type="PANTHER" id="PTHR34148">
    <property type="entry name" value="ADENOSYLCOBINAMIDE-GDP RIBAZOLETRANSFERASE"/>
    <property type="match status" value="1"/>
</dbReference>
<dbReference type="InterPro" id="IPR003805">
    <property type="entry name" value="CobS"/>
</dbReference>
<evidence type="ECO:0000256" key="10">
    <source>
        <dbReference type="ARBA" id="ARBA00022692"/>
    </source>
</evidence>
<keyword evidence="11 19" id="KW-0460">Magnesium</keyword>
<reference evidence="20 21" key="1">
    <citation type="submission" date="2018-08" db="EMBL/GenBank/DDBJ databases">
        <title>Genomic Encyclopedia of Archaeal and Bacterial Type Strains, Phase II (KMG-II): from individual species to whole genera.</title>
        <authorList>
            <person name="Goeker M."/>
        </authorList>
    </citation>
    <scope>NUCLEOTIDE SEQUENCE [LARGE SCALE GENOMIC DNA]</scope>
    <source>
        <strain evidence="20 21">DSM 5002</strain>
    </source>
</reference>
<feature type="transmembrane region" description="Helical" evidence="19">
    <location>
        <begin position="183"/>
        <end position="214"/>
    </location>
</feature>
<evidence type="ECO:0000256" key="3">
    <source>
        <dbReference type="ARBA" id="ARBA00004663"/>
    </source>
</evidence>
<feature type="transmembrane region" description="Helical" evidence="19">
    <location>
        <begin position="62"/>
        <end position="83"/>
    </location>
</feature>
<dbReference type="GO" id="GO:0009236">
    <property type="term" value="P:cobalamin biosynthetic process"/>
    <property type="evidence" value="ECO:0007669"/>
    <property type="project" value="UniProtKB-UniRule"/>
</dbReference>
<evidence type="ECO:0000256" key="19">
    <source>
        <dbReference type="HAMAP-Rule" id="MF_00719"/>
    </source>
</evidence>
<keyword evidence="7 19" id="KW-1003">Cell membrane</keyword>
<organism evidence="20 21">
    <name type="scientific">Dichotomicrobium thermohalophilum</name>
    <dbReference type="NCBI Taxonomy" id="933063"/>
    <lineage>
        <taxon>Bacteria</taxon>
        <taxon>Pseudomonadati</taxon>
        <taxon>Pseudomonadota</taxon>
        <taxon>Alphaproteobacteria</taxon>
        <taxon>Hyphomicrobiales</taxon>
        <taxon>Hyphomicrobiaceae</taxon>
        <taxon>Dichotomicrobium</taxon>
    </lineage>
</organism>
<dbReference type="Proteomes" id="UP000266273">
    <property type="component" value="Unassembled WGS sequence"/>
</dbReference>
<sequence length="252" mass="25286">MTALAQRLAELRLAFVFLTRLPIPLDEARPSTVAQAGWAFPICGAVVGLIAWLGYAVGAALALPGLICALFAIAAGVLVTGALHEDGLADFADGMGGGGDRARKLEIMRDSATGSYGVLALILVVAIKTVAIAEIGAMGMVLAALVALGAASRLAMLVAMALMPPARTDGLGKEAGAPDRWRIGVGFALTLLAAAPLGVAGIGAVIGTLTVAAIPALIAWRQIGGQTGDVLGAIQQFGELGGWMALLALTVG</sequence>
<accession>A0A397P985</accession>
<keyword evidence="9 19" id="KW-0808">Transferase</keyword>
<dbReference type="NCBIfam" id="TIGR00317">
    <property type="entry name" value="cobS"/>
    <property type="match status" value="1"/>
</dbReference>
<comment type="cofactor">
    <cofactor evidence="1 19">
        <name>Mg(2+)</name>
        <dbReference type="ChEBI" id="CHEBI:18420"/>
    </cofactor>
</comment>
<dbReference type="OrthoDB" id="9794626at2"/>
<feature type="transmembrane region" description="Helical" evidence="19">
    <location>
        <begin position="140"/>
        <end position="163"/>
    </location>
</feature>
<keyword evidence="21" id="KW-1185">Reference proteome</keyword>
<evidence type="ECO:0000256" key="18">
    <source>
        <dbReference type="ARBA" id="ARBA00049504"/>
    </source>
</evidence>
<comment type="caution">
    <text evidence="20">The sequence shown here is derived from an EMBL/GenBank/DDBJ whole genome shotgun (WGS) entry which is preliminary data.</text>
</comment>
<evidence type="ECO:0000256" key="5">
    <source>
        <dbReference type="ARBA" id="ARBA00013200"/>
    </source>
</evidence>
<dbReference type="GO" id="GO:0008818">
    <property type="term" value="F:cobalamin 5'-phosphate synthase activity"/>
    <property type="evidence" value="ECO:0007669"/>
    <property type="project" value="UniProtKB-UniRule"/>
</dbReference>
<comment type="pathway">
    <text evidence="3 19">Cofactor biosynthesis; adenosylcobalamin biosynthesis; adenosylcobalamin from cob(II)yrinate a,c-diamide: step 7/7.</text>
</comment>
<name>A0A397P985_9HYPH</name>
<evidence type="ECO:0000256" key="16">
    <source>
        <dbReference type="ARBA" id="ARBA00032853"/>
    </source>
</evidence>
<dbReference type="UniPathway" id="UPA00148">
    <property type="reaction ID" value="UER00238"/>
</dbReference>
<evidence type="ECO:0000256" key="9">
    <source>
        <dbReference type="ARBA" id="ARBA00022679"/>
    </source>
</evidence>
<evidence type="ECO:0000256" key="2">
    <source>
        <dbReference type="ARBA" id="ARBA00004651"/>
    </source>
</evidence>
<dbReference type="PANTHER" id="PTHR34148:SF1">
    <property type="entry name" value="ADENOSYLCOBINAMIDE-GDP RIBAZOLETRANSFERASE"/>
    <property type="match status" value="1"/>
</dbReference>
<keyword evidence="12 19" id="KW-1133">Transmembrane helix</keyword>
<evidence type="ECO:0000256" key="6">
    <source>
        <dbReference type="ARBA" id="ARBA00015850"/>
    </source>
</evidence>
<dbReference type="Pfam" id="PF02654">
    <property type="entry name" value="CobS"/>
    <property type="match status" value="1"/>
</dbReference>
<comment type="similarity">
    <text evidence="4 19">Belongs to the CobS family.</text>
</comment>
<dbReference type="GO" id="GO:0005886">
    <property type="term" value="C:plasma membrane"/>
    <property type="evidence" value="ECO:0007669"/>
    <property type="project" value="UniProtKB-SubCell"/>
</dbReference>